<evidence type="ECO:0000313" key="2">
    <source>
        <dbReference type="Proteomes" id="UP000507470"/>
    </source>
</evidence>
<organism evidence="1 2">
    <name type="scientific">Mytilus coruscus</name>
    <name type="common">Sea mussel</name>
    <dbReference type="NCBI Taxonomy" id="42192"/>
    <lineage>
        <taxon>Eukaryota</taxon>
        <taxon>Metazoa</taxon>
        <taxon>Spiralia</taxon>
        <taxon>Lophotrochozoa</taxon>
        <taxon>Mollusca</taxon>
        <taxon>Bivalvia</taxon>
        <taxon>Autobranchia</taxon>
        <taxon>Pteriomorphia</taxon>
        <taxon>Mytilida</taxon>
        <taxon>Mytiloidea</taxon>
        <taxon>Mytilidae</taxon>
        <taxon>Mytilinae</taxon>
        <taxon>Mytilus</taxon>
    </lineage>
</organism>
<evidence type="ECO:0000313" key="1">
    <source>
        <dbReference type="EMBL" id="CAC5374525.1"/>
    </source>
</evidence>
<reference evidence="1 2" key="1">
    <citation type="submission" date="2020-06" db="EMBL/GenBank/DDBJ databases">
        <authorList>
            <person name="Li R."/>
            <person name="Bekaert M."/>
        </authorList>
    </citation>
    <scope>NUCLEOTIDE SEQUENCE [LARGE SCALE GENOMIC DNA]</scope>
    <source>
        <strain evidence="2">wild</strain>
    </source>
</reference>
<keyword evidence="2" id="KW-1185">Reference proteome</keyword>
<protein>
    <submittedName>
        <fullName evidence="1">Uncharacterized protein</fullName>
    </submittedName>
</protein>
<dbReference type="EMBL" id="CACVKT020002011">
    <property type="protein sequence ID" value="CAC5374525.1"/>
    <property type="molecule type" value="Genomic_DNA"/>
</dbReference>
<dbReference type="AlphaFoldDB" id="A0A6J8AYT7"/>
<name>A0A6J8AYT7_MYTCO</name>
<sequence>MLEIKNLLVPLCNTAYLLNKQTPDIAQLQEYKPKYHTTFDVAYCRDILKMEIIRNSTVGAHYNCIDKLRALKKECWTLHSHMKQRSSKLETFTRIHKCNEGNVPQILQIRYNDLVRKQTKAVEDHAAVFARFKDKLKDEKTLRERGELLKKYPF</sequence>
<dbReference type="Proteomes" id="UP000507470">
    <property type="component" value="Unassembled WGS sequence"/>
</dbReference>
<accession>A0A6J8AYT7</accession>
<proteinExistence type="predicted"/>
<gene>
    <name evidence="1" type="ORF">MCOR_11884</name>
</gene>